<dbReference type="AlphaFoldDB" id="A0A1N7IGW1"/>
<evidence type="ECO:0000259" key="1">
    <source>
        <dbReference type="Pfam" id="PF20009"/>
    </source>
</evidence>
<dbReference type="RefSeq" id="WP_076507849.1">
    <property type="nucleotide sequence ID" value="NZ_FTNY01000003.1"/>
</dbReference>
<dbReference type="EMBL" id="FTNY01000003">
    <property type="protein sequence ID" value="SIS36327.1"/>
    <property type="molecule type" value="Genomic_DNA"/>
</dbReference>
<evidence type="ECO:0000313" key="3">
    <source>
        <dbReference type="Proteomes" id="UP000186373"/>
    </source>
</evidence>
<keyword evidence="3" id="KW-1185">Reference proteome</keyword>
<dbReference type="Gene3D" id="2.60.40.2700">
    <property type="match status" value="1"/>
</dbReference>
<sequence length="824" mass="85183">MKLKIYTSIKHSLQVLSCICTVLLTFYQTKGQNLLKESFNYTSGTLLTDNNWIVQSGNGTNDITVSNGNLLYPGSIGNTMGNKVPLANNGEDVYRTFTTTAAPIYSSLIVKVSSANSVGDFFYSIGTSIDPVSTVGAKLFIRSNGTGFSFGVLRGTGGIPSYETTVRPFNTNVLVVIKYEVVAGATNDAVKLYVNPPLASEPATTDATYNAATGTDAGAFSAIALLQGTAASAPTLEVDGINVGTTWASITSAIYDYGDVPTMYDFTKDGVYAPAAHIPLTGLSLGNIIGDVELSPLSVVSGADNNGSNGDGTDENAIVPSANSIVKGVTYTLNVPVNNPAATAKYLYGWIDFNNDGLFEVGELSDAIVSFSTTGATTQTLTWSSSKTATITTASKVYMRLRLSDRSLNDFTTAASGGALIDERSIGNGALSTASAADFPSAANGEVEDYQLSVVEPTTCTGGSANIAPNGTTTINGVQVTSSSSGDVGSYPIPLGGCAGNNTSVNSLFVGQVGSWSETLTFNKPVNNLLVILTATGITANENFIFNSNGGTVSIMSTSFCTSTIIGNTILSGNGANPTTGGGGVFRITSPTAFTSLTINGAGGSGGSSMALCTASITPQGPIISSITPNQQTVCQNITPSAITATATGAGSLSYKWYRNTTNTNVGGTLIAGATSQNYTPPATAVVGTIYYYVEITDTNASTLSSPVSVITKSCACYKPGVISGTALDSNLGITSLSRAGTTDPDKWPMVRKGGWMVLESKTKGFVVNRLAFDASGNPVGIPAANFVEGMMLYDTTNNCLKMYTSTDGTTYAWFCINTQTCPD</sequence>
<evidence type="ECO:0000313" key="2">
    <source>
        <dbReference type="EMBL" id="SIS36327.1"/>
    </source>
</evidence>
<feature type="domain" description="GEVED" evidence="1">
    <location>
        <begin position="346"/>
        <end position="452"/>
    </location>
</feature>
<organism evidence="2 3">
    <name type="scientific">Chryseobacterium shigense</name>
    <dbReference type="NCBI Taxonomy" id="297244"/>
    <lineage>
        <taxon>Bacteria</taxon>
        <taxon>Pseudomonadati</taxon>
        <taxon>Bacteroidota</taxon>
        <taxon>Flavobacteriia</taxon>
        <taxon>Flavobacteriales</taxon>
        <taxon>Weeksellaceae</taxon>
        <taxon>Chryseobacterium group</taxon>
        <taxon>Chryseobacterium</taxon>
    </lineage>
</organism>
<protein>
    <recommendedName>
        <fullName evidence="1">GEVED domain-containing protein</fullName>
    </recommendedName>
</protein>
<dbReference type="Proteomes" id="UP000186373">
    <property type="component" value="Unassembled WGS sequence"/>
</dbReference>
<dbReference type="InterPro" id="IPR045474">
    <property type="entry name" value="GEVED"/>
</dbReference>
<dbReference type="Pfam" id="PF20009">
    <property type="entry name" value="GEVED"/>
    <property type="match status" value="1"/>
</dbReference>
<proteinExistence type="predicted"/>
<name>A0A1N7IGW1_9FLAO</name>
<accession>A0A1N7IGW1</accession>
<dbReference type="OrthoDB" id="643861at2"/>
<gene>
    <name evidence="2" type="ORF">SAMN05421639_103785</name>
</gene>
<reference evidence="3" key="1">
    <citation type="submission" date="2017-01" db="EMBL/GenBank/DDBJ databases">
        <authorList>
            <person name="Varghese N."/>
            <person name="Submissions S."/>
        </authorList>
    </citation>
    <scope>NUCLEOTIDE SEQUENCE [LARGE SCALE GENOMIC DNA]</scope>
    <source>
        <strain evidence="3">DSM 17126</strain>
    </source>
</reference>